<comment type="subunit">
    <text evidence="6">Monomer.</text>
</comment>
<evidence type="ECO:0000256" key="7">
    <source>
        <dbReference type="PROSITE-ProRule" id="PRU01050"/>
    </source>
</evidence>
<sequence length="315" mass="34719">MTSKDTTRAGFVAVMGAPNAGKSSLVNALVGQKVSIVTHKVQTTRFQIRGVMMKDRTQVVLVDTPGVFAPRRRLDRAMVKAAWAGADEADAIVHVVDAAAASRVLKGRTGGQDARADEDTRRVIEGLKNANRTAILALNKIDLIKRDELLALAQSLHETGAYSEVFMISASNGSGVKDLAARLVALMPEGEFFYDEDQIADLPMRLLAAEITREKLFLRVHDELPYGLTVETDSWQDRKDGSVRIEQTIYVEREGHKPMVIGKGGQTLKTIGELARKELSADLEREVHLFLHVKVRPGWSEERARYSALGLEFDA</sequence>
<dbReference type="PROSITE" id="PS51713">
    <property type="entry name" value="G_ERA"/>
    <property type="match status" value="1"/>
</dbReference>
<dbReference type="KEGG" id="gak:X907_1692"/>
<dbReference type="AlphaFoldDB" id="A0A3T0E9W5"/>
<keyword evidence="6" id="KW-0472">Membrane</keyword>
<dbReference type="InterPro" id="IPR006073">
    <property type="entry name" value="GTP-bd"/>
</dbReference>
<comment type="function">
    <text evidence="6">An essential GTPase that binds both GDP and GTP, with rapid nucleotide exchange. Plays a role in 16S rRNA processing and 30S ribosomal subunit biogenesis and possibly also in cell cycle regulation and energy metabolism.</text>
</comment>
<keyword evidence="6" id="KW-0699">rRNA-binding</keyword>
<dbReference type="InterPro" id="IPR030388">
    <property type="entry name" value="G_ERA_dom"/>
</dbReference>
<protein>
    <recommendedName>
        <fullName evidence="2 6">GTPase Era</fullName>
    </recommendedName>
</protein>
<feature type="region of interest" description="G5" evidence="7">
    <location>
        <begin position="168"/>
        <end position="170"/>
    </location>
</feature>
<evidence type="ECO:0000256" key="5">
    <source>
        <dbReference type="ARBA" id="ARBA00023134"/>
    </source>
</evidence>
<evidence type="ECO:0000256" key="3">
    <source>
        <dbReference type="ARBA" id="ARBA00022741"/>
    </source>
</evidence>
<dbReference type="SUPFAM" id="SSF54814">
    <property type="entry name" value="Prokaryotic type KH domain (KH-domain type II)"/>
    <property type="match status" value="1"/>
</dbReference>
<keyword evidence="3 6" id="KW-0547">Nucleotide-binding</keyword>
<dbReference type="GO" id="GO:0003924">
    <property type="term" value="F:GTPase activity"/>
    <property type="evidence" value="ECO:0007669"/>
    <property type="project" value="UniProtKB-UniRule"/>
</dbReference>
<feature type="region of interest" description="G3" evidence="7">
    <location>
        <begin position="63"/>
        <end position="66"/>
    </location>
</feature>
<dbReference type="SUPFAM" id="SSF52540">
    <property type="entry name" value="P-loop containing nucleoside triphosphate hydrolases"/>
    <property type="match status" value="1"/>
</dbReference>
<dbReference type="InterPro" id="IPR005225">
    <property type="entry name" value="Small_GTP-bd"/>
</dbReference>
<feature type="region of interest" description="G2" evidence="7">
    <location>
        <begin position="42"/>
        <end position="46"/>
    </location>
</feature>
<evidence type="ECO:0000256" key="4">
    <source>
        <dbReference type="ARBA" id="ARBA00022884"/>
    </source>
</evidence>
<dbReference type="Pfam" id="PF07650">
    <property type="entry name" value="KH_2"/>
    <property type="match status" value="1"/>
</dbReference>
<gene>
    <name evidence="6" type="primary">era</name>
    <name evidence="9" type="ORF">X907_1692</name>
</gene>
<accession>A0A3T0E9W5</accession>
<dbReference type="InterPro" id="IPR027417">
    <property type="entry name" value="P-loop_NTPase"/>
</dbReference>
<evidence type="ECO:0000313" key="10">
    <source>
        <dbReference type="Proteomes" id="UP000286954"/>
    </source>
</evidence>
<dbReference type="GO" id="GO:0005886">
    <property type="term" value="C:plasma membrane"/>
    <property type="evidence" value="ECO:0007669"/>
    <property type="project" value="UniProtKB-SubCell"/>
</dbReference>
<dbReference type="PANTHER" id="PTHR42698:SF1">
    <property type="entry name" value="GTPASE ERA, MITOCHONDRIAL"/>
    <property type="match status" value="1"/>
</dbReference>
<dbReference type="CDD" id="cd04163">
    <property type="entry name" value="Era"/>
    <property type="match status" value="1"/>
</dbReference>
<dbReference type="Gene3D" id="3.40.50.300">
    <property type="entry name" value="P-loop containing nucleotide triphosphate hydrolases"/>
    <property type="match status" value="1"/>
</dbReference>
<keyword evidence="5 6" id="KW-0342">GTP-binding</keyword>
<keyword evidence="6" id="KW-1003">Cell membrane</keyword>
<dbReference type="PANTHER" id="PTHR42698">
    <property type="entry name" value="GTPASE ERA"/>
    <property type="match status" value="1"/>
</dbReference>
<dbReference type="Pfam" id="PF01926">
    <property type="entry name" value="MMR_HSR1"/>
    <property type="match status" value="1"/>
</dbReference>
<dbReference type="RefSeq" id="WP_127567000.1">
    <property type="nucleotide sequence ID" value="NZ_BMFB01000003.1"/>
</dbReference>
<dbReference type="NCBIfam" id="TIGR00231">
    <property type="entry name" value="small_GTP"/>
    <property type="match status" value="1"/>
</dbReference>
<reference evidence="9 10" key="1">
    <citation type="submission" date="2016-12" db="EMBL/GenBank/DDBJ databases">
        <title>The genome of dimorphic prosthecate Glycocaulis alkaliphilus 6b-8t, isolated from crude oil dictates its adaptability in petroleum environments.</title>
        <authorList>
            <person name="Wu X.-L."/>
            <person name="Geng S."/>
        </authorList>
    </citation>
    <scope>NUCLEOTIDE SEQUENCE [LARGE SCALE GENOMIC DNA]</scope>
    <source>
        <strain evidence="9 10">6B-8</strain>
    </source>
</reference>
<organism evidence="9 10">
    <name type="scientific">Glycocaulis alkaliphilus</name>
    <dbReference type="NCBI Taxonomy" id="1434191"/>
    <lineage>
        <taxon>Bacteria</taxon>
        <taxon>Pseudomonadati</taxon>
        <taxon>Pseudomonadota</taxon>
        <taxon>Alphaproteobacteria</taxon>
        <taxon>Maricaulales</taxon>
        <taxon>Maricaulaceae</taxon>
        <taxon>Glycocaulis</taxon>
    </lineage>
</organism>
<dbReference type="Gene3D" id="3.30.300.20">
    <property type="match status" value="1"/>
</dbReference>
<feature type="region of interest" description="G1" evidence="7">
    <location>
        <begin position="16"/>
        <end position="23"/>
    </location>
</feature>
<evidence type="ECO:0000256" key="1">
    <source>
        <dbReference type="ARBA" id="ARBA00007921"/>
    </source>
</evidence>
<feature type="region of interest" description="G4" evidence="7">
    <location>
        <begin position="139"/>
        <end position="142"/>
    </location>
</feature>
<feature type="binding site" evidence="6">
    <location>
        <begin position="16"/>
        <end position="23"/>
    </location>
    <ligand>
        <name>GTP</name>
        <dbReference type="ChEBI" id="CHEBI:37565"/>
    </ligand>
</feature>
<dbReference type="GO" id="GO:0043024">
    <property type="term" value="F:ribosomal small subunit binding"/>
    <property type="evidence" value="ECO:0007669"/>
    <property type="project" value="TreeGrafter"/>
</dbReference>
<comment type="similarity">
    <text evidence="1 6 7 8">Belongs to the TRAFAC class TrmE-Era-EngA-EngB-Septin-like GTPase superfamily. Era GTPase family.</text>
</comment>
<dbReference type="EMBL" id="CP018911">
    <property type="protein sequence ID" value="AZU04223.1"/>
    <property type="molecule type" value="Genomic_DNA"/>
</dbReference>
<dbReference type="InterPro" id="IPR015946">
    <property type="entry name" value="KH_dom-like_a/b"/>
</dbReference>
<feature type="binding site" evidence="6">
    <location>
        <begin position="139"/>
        <end position="142"/>
    </location>
    <ligand>
        <name>GTP</name>
        <dbReference type="ChEBI" id="CHEBI:37565"/>
    </ligand>
</feature>
<dbReference type="GO" id="GO:0005525">
    <property type="term" value="F:GTP binding"/>
    <property type="evidence" value="ECO:0007669"/>
    <property type="project" value="UniProtKB-UniRule"/>
</dbReference>
<dbReference type="GO" id="GO:0070181">
    <property type="term" value="F:small ribosomal subunit rRNA binding"/>
    <property type="evidence" value="ECO:0007669"/>
    <property type="project" value="UniProtKB-UniRule"/>
</dbReference>
<comment type="subcellular location">
    <subcellularLocation>
        <location evidence="6">Cytoplasm</location>
    </subcellularLocation>
    <subcellularLocation>
        <location evidence="6">Cell membrane</location>
        <topology evidence="6">Peripheral membrane protein</topology>
    </subcellularLocation>
</comment>
<dbReference type="GO" id="GO:0000028">
    <property type="term" value="P:ribosomal small subunit assembly"/>
    <property type="evidence" value="ECO:0007669"/>
    <property type="project" value="TreeGrafter"/>
</dbReference>
<dbReference type="InterPro" id="IPR004044">
    <property type="entry name" value="KH_dom_type_2"/>
</dbReference>
<dbReference type="NCBIfam" id="TIGR00436">
    <property type="entry name" value="era"/>
    <property type="match status" value="1"/>
</dbReference>
<dbReference type="HAMAP" id="MF_00367">
    <property type="entry name" value="GTPase_Era"/>
    <property type="match status" value="1"/>
</dbReference>
<evidence type="ECO:0000313" key="9">
    <source>
        <dbReference type="EMBL" id="AZU04223.1"/>
    </source>
</evidence>
<dbReference type="InterPro" id="IPR005662">
    <property type="entry name" value="GTPase_Era-like"/>
</dbReference>
<keyword evidence="4 6" id="KW-0694">RNA-binding</keyword>
<evidence type="ECO:0000256" key="6">
    <source>
        <dbReference type="HAMAP-Rule" id="MF_00367"/>
    </source>
</evidence>
<keyword evidence="6" id="KW-0690">Ribosome biogenesis</keyword>
<dbReference type="NCBIfam" id="NF000908">
    <property type="entry name" value="PRK00089.1"/>
    <property type="match status" value="1"/>
</dbReference>
<dbReference type="InterPro" id="IPR009019">
    <property type="entry name" value="KH_sf_prok-type"/>
</dbReference>
<dbReference type="PROSITE" id="PS50823">
    <property type="entry name" value="KH_TYPE_2"/>
    <property type="match status" value="1"/>
</dbReference>
<proteinExistence type="inferred from homology"/>
<feature type="binding site" evidence="6">
    <location>
        <begin position="63"/>
        <end position="67"/>
    </location>
    <ligand>
        <name>GTP</name>
        <dbReference type="ChEBI" id="CHEBI:37565"/>
    </ligand>
</feature>
<keyword evidence="6" id="KW-0963">Cytoplasm</keyword>
<dbReference type="CDD" id="cd22534">
    <property type="entry name" value="KH-II_Era"/>
    <property type="match status" value="1"/>
</dbReference>
<dbReference type="PRINTS" id="PR00326">
    <property type="entry name" value="GTP1OBG"/>
</dbReference>
<dbReference type="OrthoDB" id="9805918at2"/>
<name>A0A3T0E9W5_9PROT</name>
<dbReference type="Proteomes" id="UP000286954">
    <property type="component" value="Chromosome"/>
</dbReference>
<evidence type="ECO:0000256" key="2">
    <source>
        <dbReference type="ARBA" id="ARBA00020484"/>
    </source>
</evidence>
<evidence type="ECO:0000256" key="8">
    <source>
        <dbReference type="RuleBase" id="RU003761"/>
    </source>
</evidence>
<keyword evidence="10" id="KW-1185">Reference proteome</keyword>
<dbReference type="GO" id="GO:0005829">
    <property type="term" value="C:cytosol"/>
    <property type="evidence" value="ECO:0007669"/>
    <property type="project" value="TreeGrafter"/>
</dbReference>